<evidence type="ECO:0000313" key="1">
    <source>
        <dbReference type="EMBL" id="KAI8422445.1"/>
    </source>
</evidence>
<accession>A0ACC0JEI0</accession>
<protein>
    <submittedName>
        <fullName evidence="1">Uncharacterized protein</fullName>
    </submittedName>
</protein>
<sequence>MSISFHEGGKRHKENVQKHISTITKKSTKEFKQKEKIDDDLKKMEAAAMAAYLKDVQNNADLTSQSINNMLGESSTSEKDTDSITAVREAQSRAPPVWHEVKSDDGCYFWNTETNETTWDPPEKYLSLAQQEENKLKEEEVKNKKQQAKKKQEEQKRKEAIAEAKAHIAREKMRELAVKQDKPPDTSVHFGPAPRAAKPYGTWKTGSRREEAIAEAKAHIAREKMRELAVKQDKPPDTSVHFGPAPRAAKPYGTWKTVETKPVEKIDLQLPKLEKEVAPPPVVMEPERVKFGERRVESLGEGPVEFKKRKFNNPKRNMRQKLDDD</sequence>
<keyword evidence="2" id="KW-1185">Reference proteome</keyword>
<dbReference type="Proteomes" id="UP001064048">
    <property type="component" value="Chromosome 10"/>
</dbReference>
<evidence type="ECO:0000313" key="2">
    <source>
        <dbReference type="Proteomes" id="UP001064048"/>
    </source>
</evidence>
<comment type="caution">
    <text evidence="1">The sequence shown here is derived from an EMBL/GenBank/DDBJ whole genome shotgun (WGS) entry which is preliminary data.</text>
</comment>
<dbReference type="EMBL" id="CM046110">
    <property type="protein sequence ID" value="KAI8422445.1"/>
    <property type="molecule type" value="Genomic_DNA"/>
</dbReference>
<gene>
    <name evidence="1" type="ORF">MSG28_006283</name>
</gene>
<name>A0ACC0JEI0_CHOFU</name>
<reference evidence="1 2" key="1">
    <citation type="journal article" date="2022" name="Genome Biol. Evol.">
        <title>The Spruce Budworm Genome: Reconstructing the Evolutionary History of Antifreeze Proteins.</title>
        <authorList>
            <person name="Beliveau C."/>
            <person name="Gagne P."/>
            <person name="Picq S."/>
            <person name="Vernygora O."/>
            <person name="Keeling C.I."/>
            <person name="Pinkney K."/>
            <person name="Doucet D."/>
            <person name="Wen F."/>
            <person name="Johnston J.S."/>
            <person name="Maaroufi H."/>
            <person name="Boyle B."/>
            <person name="Laroche J."/>
            <person name="Dewar K."/>
            <person name="Juretic N."/>
            <person name="Blackburn G."/>
            <person name="Nisole A."/>
            <person name="Brunet B."/>
            <person name="Brandao M."/>
            <person name="Lumley L."/>
            <person name="Duan J."/>
            <person name="Quan G."/>
            <person name="Lucarotti C.J."/>
            <person name="Roe A.D."/>
            <person name="Sperling F.A.H."/>
            <person name="Levesque R.C."/>
            <person name="Cusson M."/>
        </authorList>
    </citation>
    <scope>NUCLEOTIDE SEQUENCE [LARGE SCALE GENOMIC DNA]</scope>
    <source>
        <strain evidence="1">Glfc:IPQL:Cfum</strain>
    </source>
</reference>
<proteinExistence type="predicted"/>
<organism evidence="1 2">
    <name type="scientific">Choristoneura fumiferana</name>
    <name type="common">Spruce budworm moth</name>
    <name type="synonym">Archips fumiferana</name>
    <dbReference type="NCBI Taxonomy" id="7141"/>
    <lineage>
        <taxon>Eukaryota</taxon>
        <taxon>Metazoa</taxon>
        <taxon>Ecdysozoa</taxon>
        <taxon>Arthropoda</taxon>
        <taxon>Hexapoda</taxon>
        <taxon>Insecta</taxon>
        <taxon>Pterygota</taxon>
        <taxon>Neoptera</taxon>
        <taxon>Endopterygota</taxon>
        <taxon>Lepidoptera</taxon>
        <taxon>Glossata</taxon>
        <taxon>Ditrysia</taxon>
        <taxon>Tortricoidea</taxon>
        <taxon>Tortricidae</taxon>
        <taxon>Tortricinae</taxon>
        <taxon>Choristoneura</taxon>
    </lineage>
</organism>